<name>A0A0F9FUM6_9ZZZZ</name>
<reference evidence="1" key="1">
    <citation type="journal article" date="2015" name="Nature">
        <title>Complex archaea that bridge the gap between prokaryotes and eukaryotes.</title>
        <authorList>
            <person name="Spang A."/>
            <person name="Saw J.H."/>
            <person name="Jorgensen S.L."/>
            <person name="Zaremba-Niedzwiedzka K."/>
            <person name="Martijn J."/>
            <person name="Lind A.E."/>
            <person name="van Eijk R."/>
            <person name="Schleper C."/>
            <person name="Guy L."/>
            <person name="Ettema T.J."/>
        </authorList>
    </citation>
    <scope>NUCLEOTIDE SEQUENCE</scope>
</reference>
<comment type="caution">
    <text evidence="1">The sequence shown here is derived from an EMBL/GenBank/DDBJ whole genome shotgun (WGS) entry which is preliminary data.</text>
</comment>
<dbReference type="AlphaFoldDB" id="A0A0F9FUM6"/>
<organism evidence="1">
    <name type="scientific">marine sediment metagenome</name>
    <dbReference type="NCBI Taxonomy" id="412755"/>
    <lineage>
        <taxon>unclassified sequences</taxon>
        <taxon>metagenomes</taxon>
        <taxon>ecological metagenomes</taxon>
    </lineage>
</organism>
<proteinExistence type="predicted"/>
<gene>
    <name evidence="1" type="ORF">LCGC14_1989230</name>
</gene>
<dbReference type="EMBL" id="LAZR01022400">
    <property type="protein sequence ID" value="KKL81991.1"/>
    <property type="molecule type" value="Genomic_DNA"/>
</dbReference>
<evidence type="ECO:0000313" key="1">
    <source>
        <dbReference type="EMBL" id="KKL81991.1"/>
    </source>
</evidence>
<sequence length="630" mass="68786">MFGCSWSYLRSGVGTCRGTGVFGGSAAGVPGTGRRVVLVGLLALVVGFSALAAEAGANLSDVHVSSIRDVCHLPRPGNNGKVVGQDGGLSVRLNGTTYFLFSDTYIDTNDDGGLSPGEDAMIQTGTIAKTTDLNAADCVDLTYKMDGEFAAPLLDPVPGEDCAWPSGTVVANDEIYFYYHSAWEGHCVLGDFQADVGLAKLVGDPENMDASRVVPTLWKWGEPSFVQALAVTDEQGDKWIYVFAQDDDEVRVARVPEGSIESPSAYRYWTGSSHISPAWVPDVDRAGPIFLDYRNGISNTPSISFNRELDKFLAIYSCGFAGTRMCARTTRQTGDLAESLASPAWLGNWMMPRLIHDCPGDWQACYQPFYHADYGDGDTIYVTAARNSNPPMKRYWLMLRELKLSTSEPPPDRQFINAASEYSGTQLENDWVYLTWRHASSSYEWGLDWHSGWKAWVGRSEDPCTGSFTTSLGTFPTPFLHEDGGWPRHDWGNPPDDRCDAVRAWVAPTGGSLRISGEAWHQFECGPGVKVKIALIRNNQPASLLWWRYLESGRGETFDFTLTVNQGDTIAFHIGDGGFAYCYNTYFNPTMVFDPGGAVLANEAPAASFTQSSGPLTLEPVTFTSTGAVL</sequence>
<protein>
    <submittedName>
        <fullName evidence="1">Uncharacterized protein</fullName>
    </submittedName>
</protein>
<accession>A0A0F9FUM6</accession>